<keyword evidence="1" id="KW-0677">Repeat</keyword>
<dbReference type="AlphaFoldDB" id="A0A2N5Y3H9"/>
<gene>
    <name evidence="4" type="ORF">CWI75_05825</name>
</gene>
<feature type="transmembrane region" description="Helical" evidence="3">
    <location>
        <begin position="122"/>
        <end position="140"/>
    </location>
</feature>
<dbReference type="EMBL" id="PKLZ01000003">
    <property type="protein sequence ID" value="PLW82952.1"/>
    <property type="molecule type" value="Genomic_DNA"/>
</dbReference>
<feature type="transmembrane region" description="Helical" evidence="3">
    <location>
        <begin position="367"/>
        <end position="385"/>
    </location>
</feature>
<feature type="transmembrane region" description="Helical" evidence="3">
    <location>
        <begin position="235"/>
        <end position="254"/>
    </location>
</feature>
<feature type="transmembrane region" description="Helical" evidence="3">
    <location>
        <begin position="180"/>
        <end position="200"/>
    </location>
</feature>
<keyword evidence="3" id="KW-0812">Transmembrane</keyword>
<evidence type="ECO:0000313" key="4">
    <source>
        <dbReference type="EMBL" id="PLW82952.1"/>
    </source>
</evidence>
<feature type="transmembrane region" description="Helical" evidence="3">
    <location>
        <begin position="337"/>
        <end position="358"/>
    </location>
</feature>
<organism evidence="4 5">
    <name type="scientific">Kineobactrum sediminis</name>
    <dbReference type="NCBI Taxonomy" id="1905677"/>
    <lineage>
        <taxon>Bacteria</taxon>
        <taxon>Pseudomonadati</taxon>
        <taxon>Pseudomonadota</taxon>
        <taxon>Gammaproteobacteria</taxon>
        <taxon>Cellvibrionales</taxon>
        <taxon>Halieaceae</taxon>
        <taxon>Kineobactrum</taxon>
    </lineage>
</organism>
<keyword evidence="3" id="KW-1133">Transmembrane helix</keyword>
<feature type="transmembrane region" description="Helical" evidence="3">
    <location>
        <begin position="93"/>
        <end position="110"/>
    </location>
</feature>
<dbReference type="Proteomes" id="UP000234845">
    <property type="component" value="Unassembled WGS sequence"/>
</dbReference>
<feature type="transmembrane region" description="Helical" evidence="3">
    <location>
        <begin position="309"/>
        <end position="331"/>
    </location>
</feature>
<accession>A0A2N5Y3H9</accession>
<dbReference type="PANTHER" id="PTHR44227">
    <property type="match status" value="1"/>
</dbReference>
<protein>
    <recommendedName>
        <fullName evidence="6">Tetratricopeptide repeat protein</fullName>
    </recommendedName>
</protein>
<dbReference type="OrthoDB" id="8566379at2"/>
<evidence type="ECO:0000256" key="3">
    <source>
        <dbReference type="SAM" id="Phobius"/>
    </source>
</evidence>
<keyword evidence="2" id="KW-0802">TPR repeat</keyword>
<proteinExistence type="predicted"/>
<comment type="caution">
    <text evidence="4">The sequence shown here is derived from an EMBL/GenBank/DDBJ whole genome shotgun (WGS) entry which is preliminary data.</text>
</comment>
<evidence type="ECO:0000256" key="1">
    <source>
        <dbReference type="ARBA" id="ARBA00022737"/>
    </source>
</evidence>
<evidence type="ECO:0008006" key="6">
    <source>
        <dbReference type="Google" id="ProtNLM"/>
    </source>
</evidence>
<dbReference type="RefSeq" id="WP_101520552.1">
    <property type="nucleotide sequence ID" value="NZ_PKLZ01000003.1"/>
</dbReference>
<reference evidence="5" key="1">
    <citation type="submission" date="2017-11" db="EMBL/GenBank/DDBJ databases">
        <title>The draft genome sequence of Chromatocurvus sp. F02.</title>
        <authorList>
            <person name="Du Z.-J."/>
            <person name="Chang Y.-Q."/>
        </authorList>
    </citation>
    <scope>NUCLEOTIDE SEQUENCE [LARGE SCALE GENOMIC DNA]</scope>
    <source>
        <strain evidence="5">F02</strain>
    </source>
</reference>
<feature type="transmembrane region" description="Helical" evidence="3">
    <location>
        <begin position="152"/>
        <end position="168"/>
    </location>
</feature>
<keyword evidence="3" id="KW-0472">Membrane</keyword>
<feature type="transmembrane region" description="Helical" evidence="3">
    <location>
        <begin position="391"/>
        <end position="410"/>
    </location>
</feature>
<sequence length="640" mass="70681">MKTITGPLAILFFAVFCLYWLASGDYFLFDDGPAITGNTAIAELDPASAAGWLDAVRSSNSGPTGRPVAMFSLALNAAFTQALSAIPFKLGNLLVHLACGGLLFGFLLELRRASFDNRSGGHLPLAVAGLACALWLVAPLHVSTVLYPVQRMAQLATLFVLLGLYLFARWRNHWAERGASVAELVAASLWLALVVFMATLSKENGLLLLWLLPLVEVAFFRGRWRAVQRPWLQRLGWLVLLSPLVLVAVIFMVIPDAVTGGYGSRDFTLYERLLTQLRVLWHYVGWLLLPVPSHLGFLHDDIVVSSGWLAPWTTVVAAMGWLAVLGIALASYRARPWLFFGILFFLIGHSLESGFLALEMVFEHRNYLPSIGLYIVAGGLLLELSRRLPAINPRLLLVACFLPLLLLLALRTHTWSEEFRMANVNARHHPQSPRGLYFQSRALEKRHQQGVAEGATDNPDDLLRARRALQQMASLEPGSIVPFAALYLLDYQYFPANPEQAQWLGAILARAGKPVLSASESNGLNAVIRRLLADCEGDMRVASSLINSLQASGRDSATWDMAAYELARCNAGQDRRQRNEDSAFAALERKYPDNIQVLYRRLARAVEAGDVAGMYAAVGRILAVDEDRRQTSRLLTLVAD</sequence>
<evidence type="ECO:0000256" key="2">
    <source>
        <dbReference type="ARBA" id="ARBA00022803"/>
    </source>
</evidence>
<evidence type="ECO:0000313" key="5">
    <source>
        <dbReference type="Proteomes" id="UP000234845"/>
    </source>
</evidence>
<name>A0A2N5Y3H9_9GAMM</name>
<dbReference type="PANTHER" id="PTHR44227:SF3">
    <property type="entry name" value="PROTEIN O-MANNOSYL-TRANSFERASE TMTC4"/>
    <property type="match status" value="1"/>
</dbReference>
<keyword evidence="5" id="KW-1185">Reference proteome</keyword>
<dbReference type="InterPro" id="IPR052346">
    <property type="entry name" value="O-mannosyl-transferase_TMTC"/>
</dbReference>
<feature type="transmembrane region" description="Helical" evidence="3">
    <location>
        <begin position="206"/>
        <end position="223"/>
    </location>
</feature>